<dbReference type="Proteomes" id="UP000546464">
    <property type="component" value="Unassembled WGS sequence"/>
</dbReference>
<dbReference type="Pfam" id="PF00873">
    <property type="entry name" value="ACR_tran"/>
    <property type="match status" value="1"/>
</dbReference>
<evidence type="ECO:0000313" key="9">
    <source>
        <dbReference type="EMBL" id="MBC2595181.1"/>
    </source>
</evidence>
<keyword evidence="10" id="KW-1185">Reference proteome</keyword>
<dbReference type="AlphaFoldDB" id="A0A842HJ22"/>
<evidence type="ECO:0000256" key="1">
    <source>
        <dbReference type="ARBA" id="ARBA00004429"/>
    </source>
</evidence>
<dbReference type="PANTHER" id="PTHR32063">
    <property type="match status" value="1"/>
</dbReference>
<evidence type="ECO:0000256" key="4">
    <source>
        <dbReference type="ARBA" id="ARBA00022519"/>
    </source>
</evidence>
<dbReference type="SUPFAM" id="SSF82866">
    <property type="entry name" value="Multidrug efflux transporter AcrB transmembrane domain"/>
    <property type="match status" value="2"/>
</dbReference>
<dbReference type="SUPFAM" id="SSF82693">
    <property type="entry name" value="Multidrug efflux transporter AcrB pore domain, PN1, PN2, PC1 and PC2 subdomains"/>
    <property type="match status" value="3"/>
</dbReference>
<feature type="transmembrane region" description="Helical" evidence="8">
    <location>
        <begin position="881"/>
        <end position="901"/>
    </location>
</feature>
<dbReference type="InterPro" id="IPR027463">
    <property type="entry name" value="AcrB_DN_DC_subdom"/>
</dbReference>
<dbReference type="InterPro" id="IPR001036">
    <property type="entry name" value="Acrflvin-R"/>
</dbReference>
<keyword evidence="5 8" id="KW-0812">Transmembrane</keyword>
<keyword evidence="6 8" id="KW-1133">Transmembrane helix</keyword>
<feature type="transmembrane region" description="Helical" evidence="8">
    <location>
        <begin position="952"/>
        <end position="973"/>
    </location>
</feature>
<keyword evidence="7 8" id="KW-0472">Membrane</keyword>
<feature type="transmembrane region" description="Helical" evidence="8">
    <location>
        <begin position="334"/>
        <end position="353"/>
    </location>
</feature>
<feature type="transmembrane region" description="Helical" evidence="8">
    <location>
        <begin position="907"/>
        <end position="931"/>
    </location>
</feature>
<dbReference type="Gene3D" id="3.30.70.1430">
    <property type="entry name" value="Multidrug efflux transporter AcrB pore domain"/>
    <property type="match status" value="2"/>
</dbReference>
<sequence>MHISEISVKRPVFASVLSLLLIVVGYLAFRELPVREYPNIDPPIVSVETSYPGASAAVVDTKITQLLEDRISGIEGIRSITSSSQDGRSDISIEFELSRDIDAASNDVRERVGRALDNLPLEADPPEIFKVDSSGDVIMWYNLASDELNGLELTDYADRYLVDRLSTVNGVARVRIGGSREYSLRVWLDRDAMAARGITVADIEEALRSENVELPAGRVDSTDRYFTVRTQRGYETEDDFAQLVVGEGRDGHLIRLAEVAEARIGAVEHRQELRGNGQDMIGLGIIPQSTANTLEVARGVKKEIERIKESLPDGTRIFSSFDRTVFIEDSINEIYISLVIALVLVVLVIFAFLGSVRAVLVPAVTVPISLTGALIFLQFMGYSLNLLTLLALLLAIGLVVDDAIVVLENIYRRIHLGESPALASVRGSKQVSFAVIATTLVLIAVFVPIGFLSGNTGRLFSEFAFALAASVGVSSLIALTLSPMMCSFLLSSGQTEGRFAQQVDRSLHYASNLYRRCLSGALRHPLLVAGVVLVSAAAMVFCFRGLTSEFAPREDRGVFFVIMNAPEGASYEYSRDYMRQIEGDLMPLVESGEAKRILVRTPRSFGTPNSFNGGMAIVVLDDFGQRRSSHEIVGEIAPKLGRLAGVQAFPVQRSGLTRNVGEPVQFVIGGNTYEELREWQDIILDAARDNPYLLNVDTDFKETKPQLRVNIDKERAADLGVSLRQIGQTLETFFGSRRVTTFLERGEEYDVILQGRDSDRQTTTDLTNIYVRSEQSGTLIPLSNLVDIRETAEASTLNRFNRLRAITISANLAEGYTLGEALEFLRASVREKLPARAQIDYKGESREFIDAQGAIYFVFGMSLVMVFLVLAAQFESWIHPFTILLTVPLAIAGGLWGLMTVDGTLNIFSQIGIVILVGLAAKNGILIVEFANQLRDEEGMSVRDAILRAAQLRLRPIAMTAISTVFGAIPLVMATGAGSENRMTIGIVIFFGVSVASLLTLFVVPWAYNFLGRFTTSPNARTRRIEAEAEQKAFKE</sequence>
<feature type="transmembrane region" description="Helical" evidence="8">
    <location>
        <begin position="463"/>
        <end position="490"/>
    </location>
</feature>
<feature type="transmembrane region" description="Helical" evidence="8">
    <location>
        <begin position="360"/>
        <end position="380"/>
    </location>
</feature>
<protein>
    <submittedName>
        <fullName evidence="9">Efflux RND transporter permease subunit</fullName>
    </submittedName>
</protein>
<dbReference type="Gene3D" id="3.30.2090.10">
    <property type="entry name" value="Multidrug efflux transporter AcrB TolC docking domain, DN and DC subdomains"/>
    <property type="match status" value="2"/>
</dbReference>
<comment type="caution">
    <text evidence="9">The sequence shown here is derived from an EMBL/GenBank/DDBJ whole genome shotgun (WGS) entry which is preliminary data.</text>
</comment>
<feature type="transmembrane region" description="Helical" evidence="8">
    <location>
        <begin position="431"/>
        <end position="451"/>
    </location>
</feature>
<feature type="transmembrane region" description="Helical" evidence="8">
    <location>
        <begin position="386"/>
        <end position="410"/>
    </location>
</feature>
<dbReference type="PRINTS" id="PR00702">
    <property type="entry name" value="ACRIFLAVINRP"/>
</dbReference>
<evidence type="ECO:0000256" key="3">
    <source>
        <dbReference type="ARBA" id="ARBA00022475"/>
    </source>
</evidence>
<organism evidence="9 10">
    <name type="scientific">Ruficoccus amylovorans</name>
    <dbReference type="NCBI Taxonomy" id="1804625"/>
    <lineage>
        <taxon>Bacteria</taxon>
        <taxon>Pseudomonadati</taxon>
        <taxon>Verrucomicrobiota</taxon>
        <taxon>Opitutia</taxon>
        <taxon>Puniceicoccales</taxon>
        <taxon>Cerasicoccaceae</taxon>
        <taxon>Ruficoccus</taxon>
    </lineage>
</organism>
<dbReference type="GO" id="GO:0042910">
    <property type="term" value="F:xenobiotic transmembrane transporter activity"/>
    <property type="evidence" value="ECO:0007669"/>
    <property type="project" value="TreeGrafter"/>
</dbReference>
<accession>A0A842HJ22</accession>
<name>A0A842HJ22_9BACT</name>
<dbReference type="EMBL" id="JACHVB010000035">
    <property type="protein sequence ID" value="MBC2595181.1"/>
    <property type="molecule type" value="Genomic_DNA"/>
</dbReference>
<feature type="transmembrane region" description="Helical" evidence="8">
    <location>
        <begin position="985"/>
        <end position="1011"/>
    </location>
</feature>
<gene>
    <name evidence="9" type="ORF">H5P28_13015</name>
</gene>
<feature type="transmembrane region" description="Helical" evidence="8">
    <location>
        <begin position="854"/>
        <end position="874"/>
    </location>
</feature>
<evidence type="ECO:0000256" key="7">
    <source>
        <dbReference type="ARBA" id="ARBA00023136"/>
    </source>
</evidence>
<dbReference type="RefSeq" id="WP_185676142.1">
    <property type="nucleotide sequence ID" value="NZ_JACHVB010000035.1"/>
</dbReference>
<keyword evidence="3" id="KW-1003">Cell membrane</keyword>
<dbReference type="Gene3D" id="3.30.70.1320">
    <property type="entry name" value="Multidrug efflux transporter AcrB pore domain like"/>
    <property type="match status" value="1"/>
</dbReference>
<feature type="transmembrane region" description="Helical" evidence="8">
    <location>
        <begin position="12"/>
        <end position="29"/>
    </location>
</feature>
<keyword evidence="4" id="KW-0997">Cell inner membrane</keyword>
<evidence type="ECO:0000256" key="8">
    <source>
        <dbReference type="SAM" id="Phobius"/>
    </source>
</evidence>
<dbReference type="GO" id="GO:0005886">
    <property type="term" value="C:plasma membrane"/>
    <property type="evidence" value="ECO:0007669"/>
    <property type="project" value="UniProtKB-SubCell"/>
</dbReference>
<dbReference type="PANTHER" id="PTHR32063:SF14">
    <property type="entry name" value="BLL4319 PROTEIN"/>
    <property type="match status" value="1"/>
</dbReference>
<evidence type="ECO:0000256" key="5">
    <source>
        <dbReference type="ARBA" id="ARBA00022692"/>
    </source>
</evidence>
<dbReference type="SUPFAM" id="SSF82714">
    <property type="entry name" value="Multidrug efflux transporter AcrB TolC docking domain, DN and DC subdomains"/>
    <property type="match status" value="2"/>
</dbReference>
<dbReference type="Gene3D" id="1.20.1640.10">
    <property type="entry name" value="Multidrug efflux transporter AcrB transmembrane domain"/>
    <property type="match status" value="2"/>
</dbReference>
<keyword evidence="2" id="KW-0813">Transport</keyword>
<evidence type="ECO:0000256" key="6">
    <source>
        <dbReference type="ARBA" id="ARBA00022989"/>
    </source>
</evidence>
<comment type="subcellular location">
    <subcellularLocation>
        <location evidence="1">Cell inner membrane</location>
        <topology evidence="1">Multi-pass membrane protein</topology>
    </subcellularLocation>
</comment>
<evidence type="ECO:0000256" key="2">
    <source>
        <dbReference type="ARBA" id="ARBA00022448"/>
    </source>
</evidence>
<dbReference type="Gene3D" id="3.30.70.1440">
    <property type="entry name" value="Multidrug efflux transporter AcrB pore domain"/>
    <property type="match status" value="1"/>
</dbReference>
<reference evidence="9 10" key="1">
    <citation type="submission" date="2020-07" db="EMBL/GenBank/DDBJ databases">
        <authorList>
            <person name="Feng X."/>
        </authorList>
    </citation>
    <scope>NUCLEOTIDE SEQUENCE [LARGE SCALE GENOMIC DNA]</scope>
    <source>
        <strain evidence="9 10">JCM31066</strain>
    </source>
</reference>
<proteinExistence type="predicted"/>
<evidence type="ECO:0000313" key="10">
    <source>
        <dbReference type="Proteomes" id="UP000546464"/>
    </source>
</evidence>
<dbReference type="FunFam" id="1.20.1640.10:FF:000001">
    <property type="entry name" value="Efflux pump membrane transporter"/>
    <property type="match status" value="1"/>
</dbReference>
<feature type="transmembrane region" description="Helical" evidence="8">
    <location>
        <begin position="525"/>
        <end position="546"/>
    </location>
</feature>